<dbReference type="InterPro" id="IPR057326">
    <property type="entry name" value="KR_dom"/>
</dbReference>
<evidence type="ECO:0000256" key="2">
    <source>
        <dbReference type="ARBA" id="ARBA00023277"/>
    </source>
</evidence>
<gene>
    <name evidence="4" type="ORF">SAMN06265222_107193</name>
</gene>
<evidence type="ECO:0000259" key="3">
    <source>
        <dbReference type="SMART" id="SM00822"/>
    </source>
</evidence>
<evidence type="ECO:0000256" key="1">
    <source>
        <dbReference type="ARBA" id="ARBA00022857"/>
    </source>
</evidence>
<dbReference type="InterPro" id="IPR001509">
    <property type="entry name" value="Epimerase_deHydtase"/>
</dbReference>
<dbReference type="CDD" id="cd08946">
    <property type="entry name" value="SDR_e"/>
    <property type="match status" value="1"/>
</dbReference>
<evidence type="ECO:0000313" key="4">
    <source>
        <dbReference type="EMBL" id="SMP61936.1"/>
    </source>
</evidence>
<dbReference type="SUPFAM" id="SSF51735">
    <property type="entry name" value="NAD(P)-binding Rossmann-fold domains"/>
    <property type="match status" value="1"/>
</dbReference>
<name>A0ABY1QAN6_9BACT</name>
<dbReference type="Proteomes" id="UP001158067">
    <property type="component" value="Unassembled WGS sequence"/>
</dbReference>
<reference evidence="4 5" key="1">
    <citation type="submission" date="2017-05" db="EMBL/GenBank/DDBJ databases">
        <authorList>
            <person name="Varghese N."/>
            <person name="Submissions S."/>
        </authorList>
    </citation>
    <scope>NUCLEOTIDE SEQUENCE [LARGE SCALE GENOMIC DNA]</scope>
    <source>
        <strain evidence="4 5">DSM 25457</strain>
    </source>
</reference>
<feature type="domain" description="Ketoreductase" evidence="3">
    <location>
        <begin position="33"/>
        <end position="179"/>
    </location>
</feature>
<proteinExistence type="predicted"/>
<dbReference type="SMART" id="SM00822">
    <property type="entry name" value="PKS_KR"/>
    <property type="match status" value="1"/>
</dbReference>
<protein>
    <submittedName>
        <fullName evidence="4">Nucleoside-diphosphate-sugar epimerase</fullName>
    </submittedName>
</protein>
<dbReference type="PANTHER" id="PTHR43103:SF3">
    <property type="entry name" value="ADP-L-GLYCERO-D-MANNO-HEPTOSE-6-EPIMERASE"/>
    <property type="match status" value="1"/>
</dbReference>
<keyword evidence="5" id="KW-1185">Reference proteome</keyword>
<dbReference type="InterPro" id="IPR036291">
    <property type="entry name" value="NAD(P)-bd_dom_sf"/>
</dbReference>
<dbReference type="Pfam" id="PF01370">
    <property type="entry name" value="Epimerase"/>
    <property type="match status" value="1"/>
</dbReference>
<organism evidence="4 5">
    <name type="scientific">Neorhodopirellula lusitana</name>
    <dbReference type="NCBI Taxonomy" id="445327"/>
    <lineage>
        <taxon>Bacteria</taxon>
        <taxon>Pseudomonadati</taxon>
        <taxon>Planctomycetota</taxon>
        <taxon>Planctomycetia</taxon>
        <taxon>Pirellulales</taxon>
        <taxon>Pirellulaceae</taxon>
        <taxon>Neorhodopirellula</taxon>
    </lineage>
</organism>
<keyword evidence="1" id="KW-0521">NADP</keyword>
<dbReference type="EMBL" id="FXUG01000007">
    <property type="protein sequence ID" value="SMP61936.1"/>
    <property type="molecule type" value="Genomic_DNA"/>
</dbReference>
<accession>A0ABY1QAN6</accession>
<evidence type="ECO:0000313" key="5">
    <source>
        <dbReference type="Proteomes" id="UP001158067"/>
    </source>
</evidence>
<dbReference type="Gene3D" id="3.40.50.720">
    <property type="entry name" value="NAD(P)-binding Rossmann-like Domain"/>
    <property type="match status" value="1"/>
</dbReference>
<sequence length="356" mass="38608">MSPAFTNAGRCETGFPMRKRVTSLAINQELVDERILITGGLGCIGSATVKWLLLNSQCQILVGVREVDPDRARGVLGAIDRSRITLVKVDVRDPDQVLTILDHHRVTRVVHLAGLQTPDCNEHRDLGLQVNLGGTQNVIEAIKAAASPLRRFVFASSMAVYGPRSSYPAGTVAMDSALCPVNVYGTWKLAGEQLTRLLHQETGIDAISLRPGALFGPGRDTGLTATPTTAMKHVAQGLPYEIPYSNHQDYQYVPDVGAAFGNAILEPFSGYGALTLPGHCLTTHQLVQEMREAAKLLGLSDRFQISVGSETVPFICEIDSQAIVAAFPKLKQTPVRQAVHDSIEFYVSRLRNGQTV</sequence>
<dbReference type="PANTHER" id="PTHR43103">
    <property type="entry name" value="NUCLEOSIDE-DIPHOSPHATE-SUGAR EPIMERASE"/>
    <property type="match status" value="1"/>
</dbReference>
<keyword evidence="2" id="KW-0119">Carbohydrate metabolism</keyword>
<comment type="caution">
    <text evidence="4">The sequence shown here is derived from an EMBL/GenBank/DDBJ whole genome shotgun (WGS) entry which is preliminary data.</text>
</comment>